<dbReference type="Proteomes" id="UP000002011">
    <property type="component" value="Chromosome"/>
</dbReference>
<dbReference type="PANTHER" id="PTHR46825">
    <property type="entry name" value="D-ALANYL-D-ALANINE-CARBOXYPEPTIDASE/ENDOPEPTIDASE AMPH"/>
    <property type="match status" value="1"/>
</dbReference>
<dbReference type="InterPro" id="IPR001466">
    <property type="entry name" value="Beta-lactam-related"/>
</dbReference>
<feature type="domain" description="Peptidase S12 Pab87-related C-terminal" evidence="3">
    <location>
        <begin position="370"/>
        <end position="438"/>
    </location>
</feature>
<evidence type="ECO:0000313" key="5">
    <source>
        <dbReference type="Proteomes" id="UP000002011"/>
    </source>
</evidence>
<dbReference type="KEGG" id="dfe:Dfer_0618"/>
<dbReference type="InterPro" id="IPR021860">
    <property type="entry name" value="Peptidase_S12_Pab87-rel_C"/>
</dbReference>
<dbReference type="HOGENOM" id="CLU_020027_0_4_10"/>
<dbReference type="SUPFAM" id="SSF56601">
    <property type="entry name" value="beta-lactamase/transpeptidase-like"/>
    <property type="match status" value="1"/>
</dbReference>
<evidence type="ECO:0000313" key="4">
    <source>
        <dbReference type="EMBL" id="ACT91882.1"/>
    </source>
</evidence>
<protein>
    <submittedName>
        <fullName evidence="4">Beta-lactamase</fullName>
    </submittedName>
</protein>
<feature type="domain" description="Beta-lactamase-related" evidence="2">
    <location>
        <begin position="53"/>
        <end position="341"/>
    </location>
</feature>
<reference evidence="4 5" key="1">
    <citation type="journal article" date="2009" name="Stand. Genomic Sci.">
        <title>Complete genome sequence of Dyadobacter fermentans type strain (NS114).</title>
        <authorList>
            <person name="Lang E."/>
            <person name="Lapidus A."/>
            <person name="Chertkov O."/>
            <person name="Brettin T."/>
            <person name="Detter J.C."/>
            <person name="Han C."/>
            <person name="Copeland A."/>
            <person name="Glavina Del Rio T."/>
            <person name="Nolan M."/>
            <person name="Chen F."/>
            <person name="Lucas S."/>
            <person name="Tice H."/>
            <person name="Cheng J.F."/>
            <person name="Land M."/>
            <person name="Hauser L."/>
            <person name="Chang Y.J."/>
            <person name="Jeffries C.D."/>
            <person name="Kopitz M."/>
            <person name="Bruce D."/>
            <person name="Goodwin L."/>
            <person name="Pitluck S."/>
            <person name="Ovchinnikova G."/>
            <person name="Pati A."/>
            <person name="Ivanova N."/>
            <person name="Mavrommatis K."/>
            <person name="Chen A."/>
            <person name="Palaniappan K."/>
            <person name="Chain P."/>
            <person name="Bristow J."/>
            <person name="Eisen J.A."/>
            <person name="Markowitz V."/>
            <person name="Hugenholtz P."/>
            <person name="Goker M."/>
            <person name="Rohde M."/>
            <person name="Kyrpides N.C."/>
            <person name="Klenk H.P."/>
        </authorList>
    </citation>
    <scope>NUCLEOTIDE SEQUENCE [LARGE SCALE GENOMIC DNA]</scope>
    <source>
        <strain evidence="5">ATCC 700827 / DSM 18053 / CIP 107007 / KCTC 52180 / NS114</strain>
    </source>
</reference>
<evidence type="ECO:0000256" key="1">
    <source>
        <dbReference type="SAM" id="SignalP"/>
    </source>
</evidence>
<organism evidence="4 5">
    <name type="scientific">Dyadobacter fermentans (strain ATCC 700827 / DSM 18053 / CIP 107007 / KCTC 52180 / NS114)</name>
    <dbReference type="NCBI Taxonomy" id="471854"/>
    <lineage>
        <taxon>Bacteria</taxon>
        <taxon>Pseudomonadati</taxon>
        <taxon>Bacteroidota</taxon>
        <taxon>Cytophagia</taxon>
        <taxon>Cytophagales</taxon>
        <taxon>Spirosomataceae</taxon>
        <taxon>Dyadobacter</taxon>
    </lineage>
</organism>
<keyword evidence="5" id="KW-1185">Reference proteome</keyword>
<dbReference type="PANTHER" id="PTHR46825:SF9">
    <property type="entry name" value="BETA-LACTAMASE-RELATED DOMAIN-CONTAINING PROTEIN"/>
    <property type="match status" value="1"/>
</dbReference>
<dbReference type="Gene3D" id="3.40.710.10">
    <property type="entry name" value="DD-peptidase/beta-lactamase superfamily"/>
    <property type="match status" value="1"/>
</dbReference>
<dbReference type="eggNOG" id="COG1680">
    <property type="taxonomic scope" value="Bacteria"/>
</dbReference>
<evidence type="ECO:0000259" key="2">
    <source>
        <dbReference type="Pfam" id="PF00144"/>
    </source>
</evidence>
<dbReference type="Pfam" id="PF00144">
    <property type="entry name" value="Beta-lactamase"/>
    <property type="match status" value="1"/>
</dbReference>
<dbReference type="STRING" id="471854.Dfer_0618"/>
<name>C6W0E8_DYAFD</name>
<gene>
    <name evidence="4" type="ordered locus">Dfer_0618</name>
</gene>
<dbReference type="InterPro" id="IPR012338">
    <property type="entry name" value="Beta-lactam/transpept-like"/>
</dbReference>
<dbReference type="Pfam" id="PF11954">
    <property type="entry name" value="DUF3471"/>
    <property type="match status" value="1"/>
</dbReference>
<accession>C6W0E8</accession>
<keyword evidence="1" id="KW-0732">Signal</keyword>
<feature type="chain" id="PRO_5002972322" evidence="1">
    <location>
        <begin position="30"/>
        <end position="450"/>
    </location>
</feature>
<dbReference type="EMBL" id="CP001619">
    <property type="protein sequence ID" value="ACT91882.1"/>
    <property type="molecule type" value="Genomic_DNA"/>
</dbReference>
<feature type="signal peptide" evidence="1">
    <location>
        <begin position="1"/>
        <end position="29"/>
    </location>
</feature>
<proteinExistence type="predicted"/>
<sequence>MAYLQKKTISSMKRLLSLIVALFSVFSVAAQQINTADLDRLLDSLTVHNQSMASVAMLHKGVKIYERAIGYAVIDSTQQVKATPATKYRIGSITKTFTATMIMQLVEEQKLTLDTRLDKYFPSIPEASQITIEMMLRHRSGIHNFTDDAAYWETMTQPKTRAQMLAAFEKSKSDFTPGTTAQYSNTGYVLLGYVIEDITQKSYEKNLQERILSPLGLKNTRFGGKIDPAAGDAHSYTFSKQWDKREETSLTQPLAAGAIVSTAADVATFYEGLFSGKLVSKESLTKMTTLTDMQGLGLARTPFYQRMGYGHSGGLDGFHSVAAYYPADSLSAVVLSNGVDYGSNDILIATLSTFYKAPVTIPDFRAMDLKPEELDAYVGEYASQQIPQKVTISRENRRLFMHVAGQPALRLTPVKKDVFKFDSAALTIEFRSKDGEFTLTQGGAVYVFKK</sequence>
<dbReference type="AlphaFoldDB" id="C6W0E8"/>
<dbReference type="InterPro" id="IPR050491">
    <property type="entry name" value="AmpC-like"/>
</dbReference>
<evidence type="ECO:0000259" key="3">
    <source>
        <dbReference type="Pfam" id="PF11954"/>
    </source>
</evidence>